<keyword evidence="5" id="KW-0547">Nucleotide-binding</keyword>
<dbReference type="Gene3D" id="3.40.50.620">
    <property type="entry name" value="HUPs"/>
    <property type="match status" value="1"/>
</dbReference>
<dbReference type="InterPro" id="IPR017932">
    <property type="entry name" value="GATase_2_dom"/>
</dbReference>
<protein>
    <recommendedName>
        <fullName evidence="2">asparagine synthase (glutamine-hydrolyzing)</fullName>
        <ecNumber evidence="2">6.3.5.4</ecNumber>
    </recommendedName>
    <alternativeName>
        <fullName evidence="8">Glutamine-dependent asparagine synthetase</fullName>
    </alternativeName>
</protein>
<comment type="pathway">
    <text evidence="1">Amino-acid biosynthesis; L-asparagine biosynthesis; L-asparagine from L-aspartate (L-Gln route): step 1/1.</text>
</comment>
<dbReference type="Pfam" id="PF00733">
    <property type="entry name" value="Asn_synthase"/>
    <property type="match status" value="2"/>
</dbReference>
<proteinExistence type="predicted"/>
<sequence>MCGIFSLLNYENKYSIEFISKQFKKGRARGPENSQLCKVSRKLMFGFHRLAINGLSNESSQPLIKGDIILICNGEIYNYKELYEMMDSPTDDPIIPSTQSDCEVILWLYEKYGIEHTLQLLDGVFAFVLLDQRYNIGEPLLYVARDPYGVRPLYSINQIANSVDRECTIGFASELKVLSQFVIDFPQTKYQTIQFMPGSYSTYTFSDKVCSEWTSISQNTVYHRTGFSKTLYNPMEITTSVHEIVDGIQTYLIAAVEKRCCTTERPIACLLSGGLDSSIITALVSEYHKQKGLPPIETYSIGLAESVDLKYAKMVADHLGTKHTEIILTEEDFCNAIPAVIQAIESYDTTTVRASIGNYLLGQYIAKHSEAKVIFNGDGSDELLGGYLYMKNAPDCIEFDKECRRLLKDIHTFDVLRSDKSISSHGLEPRTPFLDRAWTQYYLSISPTLRQFAGESEKYWLRYAFAKQQYIPPSGLASLLPDKVLWRKKEAFSDGVSGEHRSLYQILQDYCTRLFPLQGNTTYEEMAKQNPFMRKVETNIPKTAEQYYYRYVFETNYMGMGSIIPYFWMPKYVNATDASARTLATYQSDTNTHIFGNASVERSSNVFI</sequence>
<keyword evidence="7" id="KW-0061">Asparagine biosynthesis</keyword>
<evidence type="ECO:0000256" key="5">
    <source>
        <dbReference type="ARBA" id="ARBA00022741"/>
    </source>
</evidence>
<dbReference type="GO" id="GO:0004066">
    <property type="term" value="F:asparagine synthase (glutamine-hydrolyzing) activity"/>
    <property type="evidence" value="ECO:0007669"/>
    <property type="project" value="UniProtKB-EC"/>
</dbReference>
<dbReference type="InterPro" id="IPR006426">
    <property type="entry name" value="Asn_synth_AEB"/>
</dbReference>
<evidence type="ECO:0000256" key="9">
    <source>
        <dbReference type="ARBA" id="ARBA00048741"/>
    </source>
</evidence>
<dbReference type="Pfam" id="PF13537">
    <property type="entry name" value="GATase_7"/>
    <property type="match status" value="1"/>
</dbReference>
<keyword evidence="3" id="KW-0436">Ligase</keyword>
<dbReference type="Gene3D" id="3.60.20.10">
    <property type="entry name" value="Glutamine Phosphoribosylpyrophosphate, subunit 1, domain 1"/>
    <property type="match status" value="1"/>
</dbReference>
<organism evidence="11">
    <name type="scientific">viral metagenome</name>
    <dbReference type="NCBI Taxonomy" id="1070528"/>
    <lineage>
        <taxon>unclassified sequences</taxon>
        <taxon>metagenomes</taxon>
        <taxon>organismal metagenomes</taxon>
    </lineage>
</organism>
<evidence type="ECO:0000256" key="4">
    <source>
        <dbReference type="ARBA" id="ARBA00022605"/>
    </source>
</evidence>
<dbReference type="InterPro" id="IPR001962">
    <property type="entry name" value="Asn_synthase"/>
</dbReference>
<dbReference type="PANTHER" id="PTHR11772">
    <property type="entry name" value="ASPARAGINE SYNTHETASE"/>
    <property type="match status" value="1"/>
</dbReference>
<keyword evidence="6" id="KW-0067">ATP-binding</keyword>
<dbReference type="CDD" id="cd01991">
    <property type="entry name" value="Asn_synthase_B_C"/>
    <property type="match status" value="1"/>
</dbReference>
<dbReference type="EC" id="6.3.5.4" evidence="2"/>
<evidence type="ECO:0000259" key="10">
    <source>
        <dbReference type="PROSITE" id="PS51278"/>
    </source>
</evidence>
<dbReference type="InterPro" id="IPR050795">
    <property type="entry name" value="Asn_Synthetase"/>
</dbReference>
<reference evidence="11" key="1">
    <citation type="journal article" date="2020" name="Nature">
        <title>Giant virus diversity and host interactions through global metagenomics.</title>
        <authorList>
            <person name="Schulz F."/>
            <person name="Roux S."/>
            <person name="Paez-Espino D."/>
            <person name="Jungbluth S."/>
            <person name="Walsh D.A."/>
            <person name="Denef V.J."/>
            <person name="McMahon K.D."/>
            <person name="Konstantinidis K.T."/>
            <person name="Eloe-Fadrosh E.A."/>
            <person name="Kyrpides N.C."/>
            <person name="Woyke T."/>
        </authorList>
    </citation>
    <scope>NUCLEOTIDE SEQUENCE</scope>
    <source>
        <strain evidence="11">GVMAG-M-3300023184-105</strain>
    </source>
</reference>
<dbReference type="InterPro" id="IPR029055">
    <property type="entry name" value="Ntn_hydrolases_N"/>
</dbReference>
<dbReference type="AlphaFoldDB" id="A0A6C0HH41"/>
<dbReference type="GO" id="GO:0006529">
    <property type="term" value="P:asparagine biosynthetic process"/>
    <property type="evidence" value="ECO:0007669"/>
    <property type="project" value="UniProtKB-KW"/>
</dbReference>
<dbReference type="SUPFAM" id="SSF56235">
    <property type="entry name" value="N-terminal nucleophile aminohydrolases (Ntn hydrolases)"/>
    <property type="match status" value="1"/>
</dbReference>
<evidence type="ECO:0000256" key="7">
    <source>
        <dbReference type="ARBA" id="ARBA00022888"/>
    </source>
</evidence>
<evidence type="ECO:0000256" key="6">
    <source>
        <dbReference type="ARBA" id="ARBA00022840"/>
    </source>
</evidence>
<name>A0A6C0HH41_9ZZZZ</name>
<dbReference type="PROSITE" id="PS51278">
    <property type="entry name" value="GATASE_TYPE_2"/>
    <property type="match status" value="1"/>
</dbReference>
<dbReference type="SUPFAM" id="SSF52402">
    <property type="entry name" value="Adenine nucleotide alpha hydrolases-like"/>
    <property type="match status" value="1"/>
</dbReference>
<dbReference type="EMBL" id="MN739955">
    <property type="protein sequence ID" value="QHT79799.1"/>
    <property type="molecule type" value="Genomic_DNA"/>
</dbReference>
<dbReference type="PIRSF" id="PIRSF001589">
    <property type="entry name" value="Asn_synthetase_glu-h"/>
    <property type="match status" value="1"/>
</dbReference>
<keyword evidence="4" id="KW-0028">Amino-acid biosynthesis</keyword>
<feature type="domain" description="Glutamine amidotransferase type-2" evidence="10">
    <location>
        <begin position="2"/>
        <end position="206"/>
    </location>
</feature>
<evidence type="ECO:0000256" key="1">
    <source>
        <dbReference type="ARBA" id="ARBA00005187"/>
    </source>
</evidence>
<dbReference type="PANTHER" id="PTHR11772:SF23">
    <property type="entry name" value="ASPARAGINE SYNTHETASE [GLUTAMINE-HYDROLYZING]"/>
    <property type="match status" value="1"/>
</dbReference>
<evidence type="ECO:0000256" key="2">
    <source>
        <dbReference type="ARBA" id="ARBA00012737"/>
    </source>
</evidence>
<evidence type="ECO:0000313" key="11">
    <source>
        <dbReference type="EMBL" id="QHT79799.1"/>
    </source>
</evidence>
<accession>A0A6C0HH41</accession>
<dbReference type="NCBIfam" id="TIGR01536">
    <property type="entry name" value="asn_synth_AEB"/>
    <property type="match status" value="1"/>
</dbReference>
<dbReference type="GO" id="GO:0005829">
    <property type="term" value="C:cytosol"/>
    <property type="evidence" value="ECO:0007669"/>
    <property type="project" value="TreeGrafter"/>
</dbReference>
<evidence type="ECO:0000256" key="3">
    <source>
        <dbReference type="ARBA" id="ARBA00022598"/>
    </source>
</evidence>
<comment type="catalytic activity">
    <reaction evidence="9">
        <text>L-aspartate + L-glutamine + ATP + H2O = L-asparagine + L-glutamate + AMP + diphosphate + H(+)</text>
        <dbReference type="Rhea" id="RHEA:12228"/>
        <dbReference type="ChEBI" id="CHEBI:15377"/>
        <dbReference type="ChEBI" id="CHEBI:15378"/>
        <dbReference type="ChEBI" id="CHEBI:29985"/>
        <dbReference type="ChEBI" id="CHEBI:29991"/>
        <dbReference type="ChEBI" id="CHEBI:30616"/>
        <dbReference type="ChEBI" id="CHEBI:33019"/>
        <dbReference type="ChEBI" id="CHEBI:58048"/>
        <dbReference type="ChEBI" id="CHEBI:58359"/>
        <dbReference type="ChEBI" id="CHEBI:456215"/>
        <dbReference type="EC" id="6.3.5.4"/>
    </reaction>
</comment>
<evidence type="ECO:0000256" key="8">
    <source>
        <dbReference type="ARBA" id="ARBA00030234"/>
    </source>
</evidence>
<dbReference type="GO" id="GO:0005524">
    <property type="term" value="F:ATP binding"/>
    <property type="evidence" value="ECO:0007669"/>
    <property type="project" value="UniProtKB-KW"/>
</dbReference>
<dbReference type="InterPro" id="IPR014729">
    <property type="entry name" value="Rossmann-like_a/b/a_fold"/>
</dbReference>